<dbReference type="InterPro" id="IPR004447">
    <property type="entry name" value="Peptidase_S41A"/>
</dbReference>
<dbReference type="PROSITE" id="PS50106">
    <property type="entry name" value="PDZ"/>
    <property type="match status" value="1"/>
</dbReference>
<feature type="domain" description="PDZ" evidence="6">
    <location>
        <begin position="98"/>
        <end position="162"/>
    </location>
</feature>
<protein>
    <submittedName>
        <fullName evidence="7">Peptidase S41</fullName>
    </submittedName>
</protein>
<dbReference type="FunFam" id="3.30.750.44:FF:000001">
    <property type="entry name" value="S41 family peptidase"/>
    <property type="match status" value="1"/>
</dbReference>
<evidence type="ECO:0000256" key="1">
    <source>
        <dbReference type="ARBA" id="ARBA00009179"/>
    </source>
</evidence>
<dbReference type="Gene3D" id="3.30.750.44">
    <property type="match status" value="1"/>
</dbReference>
<evidence type="ECO:0000313" key="7">
    <source>
        <dbReference type="EMBL" id="PMP69844.1"/>
    </source>
</evidence>
<evidence type="ECO:0000259" key="6">
    <source>
        <dbReference type="PROSITE" id="PS50106"/>
    </source>
</evidence>
<gene>
    <name evidence="7" type="ORF">C0187_06310</name>
</gene>
<dbReference type="CDD" id="cd06782">
    <property type="entry name" value="cpPDZ_CPP-like"/>
    <property type="match status" value="1"/>
</dbReference>
<dbReference type="InterPro" id="IPR036034">
    <property type="entry name" value="PDZ_sf"/>
</dbReference>
<dbReference type="Pfam" id="PF03572">
    <property type="entry name" value="Peptidase_S41"/>
    <property type="match status" value="1"/>
</dbReference>
<dbReference type="GO" id="GO:0030288">
    <property type="term" value="C:outer membrane-bounded periplasmic space"/>
    <property type="evidence" value="ECO:0007669"/>
    <property type="project" value="TreeGrafter"/>
</dbReference>
<organism evidence="7 8">
    <name type="scientific">Calditerrivibrio nitroreducens</name>
    <dbReference type="NCBI Taxonomy" id="477976"/>
    <lineage>
        <taxon>Bacteria</taxon>
        <taxon>Pseudomonadati</taxon>
        <taxon>Deferribacterota</taxon>
        <taxon>Deferribacteres</taxon>
        <taxon>Deferribacterales</taxon>
        <taxon>Calditerrivibrionaceae</taxon>
    </lineage>
</organism>
<proteinExistence type="inferred from homology"/>
<comment type="similarity">
    <text evidence="1 5">Belongs to the peptidase S41A family.</text>
</comment>
<sequence>MKNRFSKSFIILGIGLILVLGIFALLKTKSVYAQKGISKFQYLEIFSDAFDIVERKYVEPIDTKKLIQGAIKGMLSELDPHSNYMDEKAFENFKTEIKGEFGGLGITIGIKDKILTIIAPIEDTPAYRAGLKAGDKIIKIDGKPTSNITIDEAVNKLRGTPGTSVTITILRSSMPKPFDVTLVREIIKVKTVKFMEKDDIGYLRLTQFNESASSELSEALDKLKKDGVKGLILDLRNNPGGLLDEAVNVASMFIKPGKTVVFTKERNEKNNMYLKSKNMRVSEYELPMVVLINGGSASASEIVSGALQDYKRAVIMGTTSFGKASVQTTFNLSDGSAIKLTTAKYYTPSGRSIQGVGIKPDIEVKSGEILYKEDNMNIKESDLENHLIGDEEKKNSINNQASDNKTINDNITLSDLDKIDFDKDLQLKYAYDFLKGILIYGKKTN</sequence>
<reference evidence="7 8" key="1">
    <citation type="submission" date="2018-01" db="EMBL/GenBank/DDBJ databases">
        <title>Metagenomic assembled genomes from two thermal pools in the Uzon Caldera, Kamchatka, Russia.</title>
        <authorList>
            <person name="Wilkins L."/>
            <person name="Ettinger C."/>
        </authorList>
    </citation>
    <scope>NUCLEOTIDE SEQUENCE [LARGE SCALE GENOMIC DNA]</scope>
    <source>
        <strain evidence="7">ZAV-05</strain>
    </source>
</reference>
<dbReference type="CDD" id="cd07560">
    <property type="entry name" value="Peptidase_S41_CPP"/>
    <property type="match status" value="1"/>
</dbReference>
<dbReference type="FunFam" id="3.90.226.10:FF:000029">
    <property type="entry name" value="Peptidase, S41 family"/>
    <property type="match status" value="1"/>
</dbReference>
<dbReference type="NCBIfam" id="TIGR00225">
    <property type="entry name" value="prc"/>
    <property type="match status" value="1"/>
</dbReference>
<dbReference type="GO" id="GO:0006508">
    <property type="term" value="P:proteolysis"/>
    <property type="evidence" value="ECO:0007669"/>
    <property type="project" value="UniProtKB-KW"/>
</dbReference>
<dbReference type="SUPFAM" id="SSF50156">
    <property type="entry name" value="PDZ domain-like"/>
    <property type="match status" value="1"/>
</dbReference>
<dbReference type="Pfam" id="PF22694">
    <property type="entry name" value="CtpB_N-like"/>
    <property type="match status" value="1"/>
</dbReference>
<evidence type="ECO:0000256" key="3">
    <source>
        <dbReference type="ARBA" id="ARBA00022801"/>
    </source>
</evidence>
<dbReference type="PANTHER" id="PTHR32060">
    <property type="entry name" value="TAIL-SPECIFIC PROTEASE"/>
    <property type="match status" value="1"/>
</dbReference>
<dbReference type="Proteomes" id="UP000242881">
    <property type="component" value="Unassembled WGS sequence"/>
</dbReference>
<keyword evidence="4 5" id="KW-0720">Serine protease</keyword>
<keyword evidence="2 5" id="KW-0645">Protease</keyword>
<dbReference type="PANTHER" id="PTHR32060:SF30">
    <property type="entry name" value="CARBOXY-TERMINAL PROCESSING PROTEASE CTPA"/>
    <property type="match status" value="1"/>
</dbReference>
<dbReference type="GO" id="GO:0008236">
    <property type="term" value="F:serine-type peptidase activity"/>
    <property type="evidence" value="ECO:0007669"/>
    <property type="project" value="UniProtKB-KW"/>
</dbReference>
<dbReference type="SMART" id="SM00245">
    <property type="entry name" value="TSPc"/>
    <property type="match status" value="1"/>
</dbReference>
<evidence type="ECO:0000256" key="4">
    <source>
        <dbReference type="ARBA" id="ARBA00022825"/>
    </source>
</evidence>
<dbReference type="AlphaFoldDB" id="A0A2J6WHG9"/>
<dbReference type="Pfam" id="PF17820">
    <property type="entry name" value="PDZ_6"/>
    <property type="match status" value="1"/>
</dbReference>
<dbReference type="EMBL" id="PNIN01000062">
    <property type="protein sequence ID" value="PMP69844.1"/>
    <property type="molecule type" value="Genomic_DNA"/>
</dbReference>
<dbReference type="GO" id="GO:0004175">
    <property type="term" value="F:endopeptidase activity"/>
    <property type="evidence" value="ECO:0007669"/>
    <property type="project" value="TreeGrafter"/>
</dbReference>
<keyword evidence="3 5" id="KW-0378">Hydrolase</keyword>
<dbReference type="InterPro" id="IPR041489">
    <property type="entry name" value="PDZ_6"/>
</dbReference>
<dbReference type="Gene3D" id="3.90.226.10">
    <property type="entry name" value="2-enoyl-CoA Hydratase, Chain A, domain 1"/>
    <property type="match status" value="1"/>
</dbReference>
<dbReference type="GO" id="GO:0007165">
    <property type="term" value="P:signal transduction"/>
    <property type="evidence" value="ECO:0007669"/>
    <property type="project" value="TreeGrafter"/>
</dbReference>
<dbReference type="InterPro" id="IPR005151">
    <property type="entry name" value="Tail-specific_protease"/>
</dbReference>
<comment type="caution">
    <text evidence="7">The sequence shown here is derived from an EMBL/GenBank/DDBJ whole genome shotgun (WGS) entry which is preliminary data.</text>
</comment>
<accession>A0A2J6WHG9</accession>
<dbReference type="Gene3D" id="2.30.42.10">
    <property type="match status" value="1"/>
</dbReference>
<name>A0A2J6WHG9_9BACT</name>
<evidence type="ECO:0000256" key="2">
    <source>
        <dbReference type="ARBA" id="ARBA00022670"/>
    </source>
</evidence>
<dbReference type="InterPro" id="IPR055210">
    <property type="entry name" value="CtpA/B_N"/>
</dbReference>
<dbReference type="InterPro" id="IPR001478">
    <property type="entry name" value="PDZ"/>
</dbReference>
<evidence type="ECO:0000256" key="5">
    <source>
        <dbReference type="RuleBase" id="RU004404"/>
    </source>
</evidence>
<dbReference type="SUPFAM" id="SSF52096">
    <property type="entry name" value="ClpP/crotonase"/>
    <property type="match status" value="1"/>
</dbReference>
<dbReference type="SMART" id="SM00228">
    <property type="entry name" value="PDZ"/>
    <property type="match status" value="1"/>
</dbReference>
<dbReference type="InterPro" id="IPR029045">
    <property type="entry name" value="ClpP/crotonase-like_dom_sf"/>
</dbReference>
<dbReference type="FunFam" id="2.30.42.10:FF:000063">
    <property type="entry name" value="Peptidase, S41 family"/>
    <property type="match status" value="1"/>
</dbReference>
<evidence type="ECO:0000313" key="8">
    <source>
        <dbReference type="Proteomes" id="UP000242881"/>
    </source>
</evidence>